<keyword evidence="2" id="KW-0560">Oxidoreductase</keyword>
<dbReference type="InterPro" id="IPR036291">
    <property type="entry name" value="NAD(P)-bd_dom_sf"/>
</dbReference>
<comment type="caution">
    <text evidence="3">The sequence shown here is derived from an EMBL/GenBank/DDBJ whole genome shotgun (WGS) entry which is preliminary data.</text>
</comment>
<dbReference type="SUPFAM" id="SSF51735">
    <property type="entry name" value="NAD(P)-binding Rossmann-fold domains"/>
    <property type="match status" value="1"/>
</dbReference>
<name>A0ABT0PT33_9FLAO</name>
<dbReference type="InterPro" id="IPR002347">
    <property type="entry name" value="SDR_fam"/>
</dbReference>
<evidence type="ECO:0000256" key="1">
    <source>
        <dbReference type="ARBA" id="ARBA00006484"/>
    </source>
</evidence>
<evidence type="ECO:0000313" key="3">
    <source>
        <dbReference type="EMBL" id="MCL6274426.1"/>
    </source>
</evidence>
<dbReference type="PRINTS" id="PR00081">
    <property type="entry name" value="GDHRDH"/>
</dbReference>
<proteinExistence type="inferred from homology"/>
<dbReference type="RefSeq" id="WP_249657605.1">
    <property type="nucleotide sequence ID" value="NZ_JAMFMA010000002.1"/>
</dbReference>
<reference evidence="3 4" key="1">
    <citation type="submission" date="2022-05" db="EMBL/GenBank/DDBJ databases">
        <authorList>
            <person name="Park J.-S."/>
        </authorList>
    </citation>
    <scope>NUCLEOTIDE SEQUENCE [LARGE SCALE GENOMIC DNA]</scope>
    <source>
        <strain evidence="3 4">2012CJ35-5</strain>
    </source>
</reference>
<gene>
    <name evidence="3" type="ORF">M3P19_10415</name>
</gene>
<accession>A0ABT0PT33</accession>
<evidence type="ECO:0000256" key="2">
    <source>
        <dbReference type="ARBA" id="ARBA00023002"/>
    </source>
</evidence>
<protein>
    <submittedName>
        <fullName evidence="3">SDR family NAD(P)-dependent oxidoreductase</fullName>
    </submittedName>
</protein>
<dbReference type="Gene3D" id="3.40.50.720">
    <property type="entry name" value="NAD(P)-binding Rossmann-like Domain"/>
    <property type="match status" value="1"/>
</dbReference>
<evidence type="ECO:0000313" key="4">
    <source>
        <dbReference type="Proteomes" id="UP001203607"/>
    </source>
</evidence>
<dbReference type="Pfam" id="PF00106">
    <property type="entry name" value="adh_short"/>
    <property type="match status" value="1"/>
</dbReference>
<sequence>MGKKAIVVGASSGIGKAIALGLLKKGYTVGVTGRRSELLQAIEKSNPGYIYSSCFDCTDSNATNHLDMLIEQLGGLDLFILSAGTGELNPDLAPHLETDTNTLNVTAFTKMVLWAYKKFETQGSGHLVGITSIAGMRGSAIAPSYNASKAYQINYLEGLRQKAQKQKHRISITDVRPGFVDTNMAKGEGQFWVAQPDKAAAQILKAIMAKKDKVYITKRWRIIGIILKILPTWLYKKM</sequence>
<dbReference type="PANTHER" id="PTHR44196">
    <property type="entry name" value="DEHYDROGENASE/REDUCTASE SDR FAMILY MEMBER 7B"/>
    <property type="match status" value="1"/>
</dbReference>
<organism evidence="3 4">
    <name type="scientific">Flagellimonas spongiicola</name>
    <dbReference type="NCBI Taxonomy" id="2942208"/>
    <lineage>
        <taxon>Bacteria</taxon>
        <taxon>Pseudomonadati</taxon>
        <taxon>Bacteroidota</taxon>
        <taxon>Flavobacteriia</taxon>
        <taxon>Flavobacteriales</taxon>
        <taxon>Flavobacteriaceae</taxon>
        <taxon>Flagellimonas</taxon>
    </lineage>
</organism>
<dbReference type="EMBL" id="JAMFMA010000002">
    <property type="protein sequence ID" value="MCL6274426.1"/>
    <property type="molecule type" value="Genomic_DNA"/>
</dbReference>
<keyword evidence="4" id="KW-1185">Reference proteome</keyword>
<comment type="similarity">
    <text evidence="1">Belongs to the short-chain dehydrogenases/reductases (SDR) family.</text>
</comment>
<dbReference type="Proteomes" id="UP001203607">
    <property type="component" value="Unassembled WGS sequence"/>
</dbReference>
<dbReference type="PANTHER" id="PTHR44196:SF3">
    <property type="entry name" value="SHORT CHAIN DEHYDROGENASE FAMILY PROTEIN"/>
    <property type="match status" value="1"/>
</dbReference>